<dbReference type="OrthoDB" id="269405at2759"/>
<dbReference type="Pfam" id="PF25789">
    <property type="entry name" value="TPR_NAA35"/>
    <property type="match status" value="1"/>
</dbReference>
<feature type="compositionally biased region" description="Low complexity" evidence="4">
    <location>
        <begin position="94"/>
        <end position="103"/>
    </location>
</feature>
<dbReference type="InterPro" id="IPR057982">
    <property type="entry name" value="TPR_NAA35"/>
</dbReference>
<evidence type="ECO:0000313" key="8">
    <source>
        <dbReference type="Proteomes" id="UP000271241"/>
    </source>
</evidence>
<dbReference type="PANTHER" id="PTHR21373">
    <property type="entry name" value="GLUCOSE REPRESSIBLE PROTEIN MAK10"/>
    <property type="match status" value="1"/>
</dbReference>
<keyword evidence="7" id="KW-0808">Transferase</keyword>
<organism evidence="7 8">
    <name type="scientific">Thamnocephalis sphaerospora</name>
    <dbReference type="NCBI Taxonomy" id="78915"/>
    <lineage>
        <taxon>Eukaryota</taxon>
        <taxon>Fungi</taxon>
        <taxon>Fungi incertae sedis</taxon>
        <taxon>Zoopagomycota</taxon>
        <taxon>Zoopagomycotina</taxon>
        <taxon>Zoopagomycetes</taxon>
        <taxon>Zoopagales</taxon>
        <taxon>Sigmoideomycetaceae</taxon>
        <taxon>Thamnocephalis</taxon>
    </lineage>
</organism>
<feature type="compositionally biased region" description="Basic and acidic residues" evidence="4">
    <location>
        <begin position="76"/>
        <end position="85"/>
    </location>
</feature>
<gene>
    <name evidence="7" type="ORF">THASP1DRAFT_31209</name>
</gene>
<evidence type="ECO:0000256" key="4">
    <source>
        <dbReference type="SAM" id="MobiDB-lite"/>
    </source>
</evidence>
<protein>
    <submittedName>
        <fullName evidence="7">Mak10 subunit, NatC N-terminal acetyltransferase-domain-containing protein</fullName>
    </submittedName>
</protein>
<dbReference type="Proteomes" id="UP000271241">
    <property type="component" value="Unassembled WGS sequence"/>
</dbReference>
<dbReference type="GO" id="GO:0016740">
    <property type="term" value="F:transferase activity"/>
    <property type="evidence" value="ECO:0007669"/>
    <property type="project" value="UniProtKB-KW"/>
</dbReference>
<comment type="similarity">
    <text evidence="2">Belongs to the MAK10 family.</text>
</comment>
<dbReference type="AlphaFoldDB" id="A0A4P9XM61"/>
<evidence type="ECO:0000256" key="2">
    <source>
        <dbReference type="ARBA" id="ARBA00006289"/>
    </source>
</evidence>
<accession>A0A4P9XM61</accession>
<feature type="region of interest" description="Disordered" evidence="4">
    <location>
        <begin position="60"/>
        <end position="104"/>
    </location>
</feature>
<keyword evidence="8" id="KW-1185">Reference proteome</keyword>
<sequence length="834" mass="92450">MERQSTVLNEAIPSKRSEESCALAAQDSEAAAAGAMARLALGESIVTGVVGKLGYTLAGDDESAGRGQVDQAGEATEEHHQDRRAQARVRASRRSSGSKGGPRFVDATKLLQDATQEMHVGELLSANGYSLWELMSTIVIMDPRMDTGLDVSPDEAASEAAFDPNGPLDVEQLIAIIDRLLVLEATWLSGHLLAQTLFTSRHLMQVHNINVPTSAAIVDAASSTDSDKVTMLCQLTLKAYVLGVVKCFFYTWAELTRGQVYEEEDISTNKFGISLNDAFPAVEALNMLASAVQCWEMSDVAGMALQPSLVQGLVQRLSFRKASRFLAGLKRLYYIDRMPDCEGAQRELRLARKALASVKDMQLDACVDFAFDPMAHRNLACQTPPRPITLMTLDESIELLNNMLSHLDYACTLTALRPPAALMRSVATFGALSPAPTAFARSVLISILLCDIKPRHMPHMDHRFVRDAILECTCAPATYFQHIMAKKSAAGAIGFQSNANQPAGSDNAVKGSIMDGFTSRAAEITINTLKARCQNRARQPRLFAKLIVDWEMLQAEAEQLDARLEAGTPAGKVMYYLSSWVYDEKLTLMVDMLTAGLELELYGQHEYSVVLWYIDYLLYNHMRHMKNLSQLVTKPVGQAGKQPQRRAEPVPLTRRRLLTMIRREMMHAFLPMLSLLHQHNLLSETRGTYDQESVRFAYRFRTFGHLGSPPPATLADYHSVTERYASSSHRELLAISRQSWQMARQLLDQLRALDSADLADTPWRADALRKEVQAFTRVCIANAMALQRLPDLLATKPAEAPHKLYSFNFKYHPWFPVLAVEAAAATPAKDASRS</sequence>
<dbReference type="GO" id="GO:0031417">
    <property type="term" value="C:NatC complex"/>
    <property type="evidence" value="ECO:0007669"/>
    <property type="project" value="InterPro"/>
</dbReference>
<dbReference type="STRING" id="78915.A0A4P9XM61"/>
<evidence type="ECO:0000259" key="6">
    <source>
        <dbReference type="Pfam" id="PF25789"/>
    </source>
</evidence>
<feature type="domain" description="NAA35-like N-terminal" evidence="5">
    <location>
        <begin position="121"/>
        <end position="282"/>
    </location>
</feature>
<dbReference type="InterPro" id="IPR057983">
    <property type="entry name" value="NAA35-like_N"/>
</dbReference>
<dbReference type="PANTHER" id="PTHR21373:SF0">
    <property type="entry name" value="N-ALPHA-ACETYLTRANSFERASE 35, NATC AUXILIARY SUBUNIT"/>
    <property type="match status" value="1"/>
</dbReference>
<evidence type="ECO:0000256" key="3">
    <source>
        <dbReference type="ARBA" id="ARBA00022490"/>
    </source>
</evidence>
<dbReference type="EMBL" id="KZ992784">
    <property type="protein sequence ID" value="RKP06984.1"/>
    <property type="molecule type" value="Genomic_DNA"/>
</dbReference>
<evidence type="ECO:0000259" key="5">
    <source>
        <dbReference type="Pfam" id="PF04112"/>
    </source>
</evidence>
<evidence type="ECO:0000313" key="7">
    <source>
        <dbReference type="EMBL" id="RKP06984.1"/>
    </source>
</evidence>
<proteinExistence type="inferred from homology"/>
<reference evidence="8" key="1">
    <citation type="journal article" date="2018" name="Nat. Microbiol.">
        <title>Leveraging single-cell genomics to expand the fungal tree of life.</title>
        <authorList>
            <person name="Ahrendt S.R."/>
            <person name="Quandt C.A."/>
            <person name="Ciobanu D."/>
            <person name="Clum A."/>
            <person name="Salamov A."/>
            <person name="Andreopoulos B."/>
            <person name="Cheng J.F."/>
            <person name="Woyke T."/>
            <person name="Pelin A."/>
            <person name="Henrissat B."/>
            <person name="Reynolds N.K."/>
            <person name="Benny G.L."/>
            <person name="Smith M.E."/>
            <person name="James T.Y."/>
            <person name="Grigoriev I.V."/>
        </authorList>
    </citation>
    <scope>NUCLEOTIDE SEQUENCE [LARGE SCALE GENOMIC DNA]</scope>
    <source>
        <strain evidence="8">RSA 1356</strain>
    </source>
</reference>
<dbReference type="Pfam" id="PF04112">
    <property type="entry name" value="Mak10"/>
    <property type="match status" value="1"/>
</dbReference>
<feature type="region of interest" description="Disordered" evidence="4">
    <location>
        <begin position="1"/>
        <end position="20"/>
    </location>
</feature>
<dbReference type="InterPro" id="IPR007244">
    <property type="entry name" value="Naa35_N"/>
</dbReference>
<name>A0A4P9XM61_9FUNG</name>
<evidence type="ECO:0000256" key="1">
    <source>
        <dbReference type="ARBA" id="ARBA00004496"/>
    </source>
</evidence>
<comment type="subcellular location">
    <subcellularLocation>
        <location evidence="1">Cytoplasm</location>
    </subcellularLocation>
</comment>
<feature type="domain" description="NAA35-like TPR repeats" evidence="6">
    <location>
        <begin position="410"/>
        <end position="818"/>
    </location>
</feature>
<keyword evidence="3" id="KW-0963">Cytoplasm</keyword>